<dbReference type="InterPro" id="IPR016164">
    <property type="entry name" value="FAD-linked_Oxase-like_C"/>
</dbReference>
<evidence type="ECO:0000256" key="1">
    <source>
        <dbReference type="ARBA" id="ARBA00001974"/>
    </source>
</evidence>
<keyword evidence="4" id="KW-0560">Oxidoreductase</keyword>
<evidence type="ECO:0000313" key="7">
    <source>
        <dbReference type="Proteomes" id="UP001595699"/>
    </source>
</evidence>
<dbReference type="InterPro" id="IPR051914">
    <property type="entry name" value="FAD-linked_OxidoTrans_Type4"/>
</dbReference>
<dbReference type="Pfam" id="PF01565">
    <property type="entry name" value="FAD_binding_4"/>
    <property type="match status" value="1"/>
</dbReference>
<dbReference type="Gene3D" id="3.30.70.2740">
    <property type="match status" value="1"/>
</dbReference>
<dbReference type="Gene3D" id="1.10.45.10">
    <property type="entry name" value="Vanillyl-alcohol Oxidase, Chain A, domain 4"/>
    <property type="match status" value="1"/>
</dbReference>
<dbReference type="SUPFAM" id="SSF56176">
    <property type="entry name" value="FAD-binding/transporter-associated domain-like"/>
    <property type="match status" value="1"/>
</dbReference>
<dbReference type="SUPFAM" id="SSF55103">
    <property type="entry name" value="FAD-linked oxidases, C-terminal domain"/>
    <property type="match status" value="1"/>
</dbReference>
<dbReference type="PANTHER" id="PTHR42934">
    <property type="entry name" value="GLYCOLATE OXIDASE SUBUNIT GLCD"/>
    <property type="match status" value="1"/>
</dbReference>
<name>A0ABV7YQV7_9ACTN</name>
<keyword evidence="2" id="KW-0285">Flavoprotein</keyword>
<proteinExistence type="predicted"/>
<dbReference type="InterPro" id="IPR016166">
    <property type="entry name" value="FAD-bd_PCMH"/>
</dbReference>
<comment type="cofactor">
    <cofactor evidence="1">
        <name>FAD</name>
        <dbReference type="ChEBI" id="CHEBI:57692"/>
    </cofactor>
</comment>
<keyword evidence="3" id="KW-0274">FAD</keyword>
<organism evidence="6 7">
    <name type="scientific">Tenggerimyces flavus</name>
    <dbReference type="NCBI Taxonomy" id="1708749"/>
    <lineage>
        <taxon>Bacteria</taxon>
        <taxon>Bacillati</taxon>
        <taxon>Actinomycetota</taxon>
        <taxon>Actinomycetes</taxon>
        <taxon>Propionibacteriales</taxon>
        <taxon>Nocardioidaceae</taxon>
        <taxon>Tenggerimyces</taxon>
    </lineage>
</organism>
<dbReference type="EMBL" id="JBHRZH010000056">
    <property type="protein sequence ID" value="MFC3766574.1"/>
    <property type="molecule type" value="Genomic_DNA"/>
</dbReference>
<gene>
    <name evidence="6" type="ORF">ACFOUW_37500</name>
</gene>
<evidence type="ECO:0000256" key="3">
    <source>
        <dbReference type="ARBA" id="ARBA00022827"/>
    </source>
</evidence>
<reference evidence="7" key="1">
    <citation type="journal article" date="2019" name="Int. J. Syst. Evol. Microbiol.">
        <title>The Global Catalogue of Microorganisms (GCM) 10K type strain sequencing project: providing services to taxonomists for standard genome sequencing and annotation.</title>
        <authorList>
            <consortium name="The Broad Institute Genomics Platform"/>
            <consortium name="The Broad Institute Genome Sequencing Center for Infectious Disease"/>
            <person name="Wu L."/>
            <person name="Ma J."/>
        </authorList>
    </citation>
    <scope>NUCLEOTIDE SEQUENCE [LARGE SCALE GENOMIC DNA]</scope>
    <source>
        <strain evidence="7">CGMCC 4.7241</strain>
    </source>
</reference>
<dbReference type="Proteomes" id="UP001595699">
    <property type="component" value="Unassembled WGS sequence"/>
</dbReference>
<accession>A0ABV7YQV7</accession>
<evidence type="ECO:0000259" key="5">
    <source>
        <dbReference type="PROSITE" id="PS51387"/>
    </source>
</evidence>
<dbReference type="Gene3D" id="3.30.465.10">
    <property type="match status" value="1"/>
</dbReference>
<dbReference type="InterPro" id="IPR036318">
    <property type="entry name" value="FAD-bd_PCMH-like_sf"/>
</dbReference>
<keyword evidence="7" id="KW-1185">Reference proteome</keyword>
<dbReference type="InterPro" id="IPR016171">
    <property type="entry name" value="Vanillyl_alc_oxidase_C-sub2"/>
</dbReference>
<evidence type="ECO:0000256" key="2">
    <source>
        <dbReference type="ARBA" id="ARBA00022630"/>
    </source>
</evidence>
<comment type="caution">
    <text evidence="6">The sequence shown here is derived from an EMBL/GenBank/DDBJ whole genome shotgun (WGS) entry which is preliminary data.</text>
</comment>
<feature type="domain" description="FAD-binding PCMH-type" evidence="5">
    <location>
        <begin position="37"/>
        <end position="216"/>
    </location>
</feature>
<sequence length="460" mass="48931">MTDGLIKDLAAGIPKDAIVTDVDLLQSYRNDMATFCPAGTPKVAVFPRQTEHVQHVLRTASKHHVPVVPQGGRTGLSGAANAIDGCIVLGMDRMNRIKEIDTANRIAVVEPGVLNYELSQKVLEHGLFYPPDPSSWDISTIGGNVATNAGGLCCVKYGVTADFVRGLEVILASGEMLKTGRRTAKGVAGYDLSKIFVGSEGTLGVVTEVTLALLPQPSEPRTVAALFPSVRQAGDAVARIIANGHQPSLLEFMDQASLRAANAYKNFGLPETAAAMLVAQSDAAPEQAKADIAGYARIFEDAGGFDVAEAEDKEEGDLLLAARRESHFALERIGTGRLIDDVCVPRTELAAFVERVEAIATDVDLLIAVVGHAGDGNLHPNVVFEASDPAQTERAKQAFADIMAVGLELGGTVTGEHGVGMLKREWLAREIGETSLRVHRELKKVFDPQGILNPGKVFTL</sequence>
<dbReference type="RefSeq" id="WP_205118078.1">
    <property type="nucleotide sequence ID" value="NZ_JAFBCM010000001.1"/>
</dbReference>
<dbReference type="InterPro" id="IPR016169">
    <property type="entry name" value="FAD-bd_PCMH_sub2"/>
</dbReference>
<dbReference type="Pfam" id="PF02913">
    <property type="entry name" value="FAD-oxidase_C"/>
    <property type="match status" value="1"/>
</dbReference>
<dbReference type="InterPro" id="IPR006094">
    <property type="entry name" value="Oxid_FAD_bind_N"/>
</dbReference>
<dbReference type="InterPro" id="IPR004113">
    <property type="entry name" value="FAD-bd_oxidored_4_C"/>
</dbReference>
<evidence type="ECO:0000313" key="6">
    <source>
        <dbReference type="EMBL" id="MFC3766574.1"/>
    </source>
</evidence>
<dbReference type="PANTHER" id="PTHR42934:SF2">
    <property type="entry name" value="GLYCOLATE OXIDASE SUBUNIT GLCD"/>
    <property type="match status" value="1"/>
</dbReference>
<protein>
    <submittedName>
        <fullName evidence="6">FAD-binding oxidoreductase</fullName>
    </submittedName>
</protein>
<dbReference type="PROSITE" id="PS51387">
    <property type="entry name" value="FAD_PCMH"/>
    <property type="match status" value="1"/>
</dbReference>
<evidence type="ECO:0000256" key="4">
    <source>
        <dbReference type="ARBA" id="ARBA00023002"/>
    </source>
</evidence>